<dbReference type="PROSITE" id="PS51127">
    <property type="entry name" value="BIG1"/>
    <property type="match status" value="1"/>
</dbReference>
<comment type="similarity">
    <text evidence="1">Belongs to the intimin/invasin family.</text>
</comment>
<dbReference type="Gene3D" id="2.60.40.10">
    <property type="entry name" value="Immunoglobulins"/>
    <property type="match status" value="1"/>
</dbReference>
<dbReference type="EMBL" id="BARS01006772">
    <property type="protein sequence ID" value="GAF73454.1"/>
    <property type="molecule type" value="Genomic_DNA"/>
</dbReference>
<sequence>MVGKLMRVSLILVIMAMFACVRVECAPWNYSLWLRANPQAIVADGRSETTVSAEVRDSSGRAAPDGTVVDFTTSLGTVQRTERTTAGVARVRLHSDTTVGTALVSAVVATGNVVAQLKVDFLEPGTEMFDESFMSVSSKNYLGYDVGSRTVDAAGGVKIYHRGLYITAEEAQIDLSRNTIR</sequence>
<dbReference type="InterPro" id="IPR008964">
    <property type="entry name" value="Invasin/intimin_cell_adhesion"/>
</dbReference>
<evidence type="ECO:0000313" key="3">
    <source>
        <dbReference type="EMBL" id="GAF73454.1"/>
    </source>
</evidence>
<proteinExistence type="inferred from homology"/>
<dbReference type="InterPro" id="IPR003344">
    <property type="entry name" value="Big_1_dom"/>
</dbReference>
<organism evidence="3">
    <name type="scientific">marine sediment metagenome</name>
    <dbReference type="NCBI Taxonomy" id="412755"/>
    <lineage>
        <taxon>unclassified sequences</taxon>
        <taxon>metagenomes</taxon>
        <taxon>ecological metagenomes</taxon>
    </lineage>
</organism>
<evidence type="ECO:0000259" key="2">
    <source>
        <dbReference type="PROSITE" id="PS51127"/>
    </source>
</evidence>
<evidence type="ECO:0000256" key="1">
    <source>
        <dbReference type="ARBA" id="ARBA00010116"/>
    </source>
</evidence>
<reference evidence="3" key="1">
    <citation type="journal article" date="2014" name="Front. Microbiol.">
        <title>High frequency of phylogenetically diverse reductive dehalogenase-homologous genes in deep subseafloor sedimentary metagenomes.</title>
        <authorList>
            <person name="Kawai M."/>
            <person name="Futagami T."/>
            <person name="Toyoda A."/>
            <person name="Takaki Y."/>
            <person name="Nishi S."/>
            <person name="Hori S."/>
            <person name="Arai W."/>
            <person name="Tsubouchi T."/>
            <person name="Morono Y."/>
            <person name="Uchiyama I."/>
            <person name="Ito T."/>
            <person name="Fujiyama A."/>
            <person name="Inagaki F."/>
            <person name="Takami H."/>
        </authorList>
    </citation>
    <scope>NUCLEOTIDE SEQUENCE</scope>
    <source>
        <strain evidence="3">Expedition CK06-06</strain>
    </source>
</reference>
<dbReference type="InterPro" id="IPR015217">
    <property type="entry name" value="Invasin_dom_3"/>
</dbReference>
<feature type="non-terminal residue" evidence="3">
    <location>
        <position position="181"/>
    </location>
</feature>
<dbReference type="AlphaFoldDB" id="X0RXC7"/>
<dbReference type="PROSITE" id="PS51257">
    <property type="entry name" value="PROKAR_LIPOPROTEIN"/>
    <property type="match status" value="1"/>
</dbReference>
<dbReference type="InterPro" id="IPR013783">
    <property type="entry name" value="Ig-like_fold"/>
</dbReference>
<gene>
    <name evidence="3" type="ORF">S01H1_13132</name>
</gene>
<feature type="domain" description="Big-1" evidence="2">
    <location>
        <begin position="31"/>
        <end position="122"/>
    </location>
</feature>
<protein>
    <recommendedName>
        <fullName evidence="2">Big-1 domain-containing protein</fullName>
    </recommendedName>
</protein>
<comment type="caution">
    <text evidence="3">The sequence shown here is derived from an EMBL/GenBank/DDBJ whole genome shotgun (WGS) entry which is preliminary data.</text>
</comment>
<dbReference type="Pfam" id="PF09134">
    <property type="entry name" value="Invasin_D3"/>
    <property type="match status" value="1"/>
</dbReference>
<dbReference type="SUPFAM" id="SSF49373">
    <property type="entry name" value="Invasin/intimin cell-adhesion fragments"/>
    <property type="match status" value="1"/>
</dbReference>
<accession>X0RXC7</accession>
<name>X0RXC7_9ZZZZ</name>